<dbReference type="AlphaFoldDB" id="A0A0V1M0T6"/>
<reference evidence="1 2" key="1">
    <citation type="submission" date="2015-01" db="EMBL/GenBank/DDBJ databases">
        <title>Evolution of Trichinella species and genotypes.</title>
        <authorList>
            <person name="Korhonen P.K."/>
            <person name="Edoardo P."/>
            <person name="Giuseppe L.R."/>
            <person name="Gasser R.B."/>
        </authorList>
    </citation>
    <scope>NUCLEOTIDE SEQUENCE [LARGE SCALE GENOMIC DNA]</scope>
    <source>
        <strain evidence="1">ISS1980</strain>
    </source>
</reference>
<sequence length="254" mass="28855">LYENPAKSPSPPGASTGTISTLRALIASRADFLCGHSLLHNAILQRLIISETFNADSLRRTKLAKARKPRDGVTLARVKKLQHETATMLLPLQALNGSRLTAPETACADRSAQSTARLQQVNSSVAQIAQFIKEVQVRCSTDFRLPFLPSEDYWNVNNITNNLFDNVSEEVNKILQTSRYNLISWLYYSHQQRHHVCSRLQLNAHDIKWDLQPDVQVSHDGLIFYVVCWDEKFKVWTVPEIDCGILDLKTYLEH</sequence>
<accession>A0A0V1M0T6</accession>
<feature type="non-terminal residue" evidence="1">
    <location>
        <position position="1"/>
    </location>
</feature>
<keyword evidence="2" id="KW-1185">Reference proteome</keyword>
<comment type="caution">
    <text evidence="1">The sequence shown here is derived from an EMBL/GenBank/DDBJ whole genome shotgun (WGS) entry which is preliminary data.</text>
</comment>
<protein>
    <submittedName>
        <fullName evidence="1">Uncharacterized protein</fullName>
    </submittedName>
</protein>
<proteinExistence type="predicted"/>
<organism evidence="1 2">
    <name type="scientific">Trichinella papuae</name>
    <dbReference type="NCBI Taxonomy" id="268474"/>
    <lineage>
        <taxon>Eukaryota</taxon>
        <taxon>Metazoa</taxon>
        <taxon>Ecdysozoa</taxon>
        <taxon>Nematoda</taxon>
        <taxon>Enoplea</taxon>
        <taxon>Dorylaimia</taxon>
        <taxon>Trichinellida</taxon>
        <taxon>Trichinellidae</taxon>
        <taxon>Trichinella</taxon>
    </lineage>
</organism>
<name>A0A0V1M0T6_9BILA</name>
<dbReference type="Proteomes" id="UP000054843">
    <property type="component" value="Unassembled WGS sequence"/>
</dbReference>
<gene>
    <name evidence="1" type="ORF">T10_3303</name>
</gene>
<feature type="non-terminal residue" evidence="1">
    <location>
        <position position="254"/>
    </location>
</feature>
<evidence type="ECO:0000313" key="2">
    <source>
        <dbReference type="Proteomes" id="UP000054843"/>
    </source>
</evidence>
<dbReference type="EMBL" id="JYDO01000380">
    <property type="protein sequence ID" value="KRZ65381.1"/>
    <property type="molecule type" value="Genomic_DNA"/>
</dbReference>
<evidence type="ECO:0000313" key="1">
    <source>
        <dbReference type="EMBL" id="KRZ65381.1"/>
    </source>
</evidence>